<evidence type="ECO:0000256" key="4">
    <source>
        <dbReference type="ARBA" id="ARBA00022605"/>
    </source>
</evidence>
<evidence type="ECO:0000256" key="9">
    <source>
        <dbReference type="ARBA" id="ARBA00023102"/>
    </source>
</evidence>
<dbReference type="InterPro" id="IPR020630">
    <property type="entry name" value="THF_DH/CycHdrlase_cat_dom"/>
</dbReference>
<dbReference type="GO" id="GO:0005829">
    <property type="term" value="C:cytosol"/>
    <property type="evidence" value="ECO:0007669"/>
    <property type="project" value="TreeGrafter"/>
</dbReference>
<feature type="domain" description="Tetrahydrofolate dehydrogenase/cyclohydrolase NAD(P)-binding" evidence="14">
    <location>
        <begin position="140"/>
        <end position="290"/>
    </location>
</feature>
<comment type="caution">
    <text evidence="12">Lacks conserved residue(s) required for the propagation of feature annotation.</text>
</comment>
<dbReference type="FunFam" id="3.40.50.10860:FF:000005">
    <property type="entry name" value="C-1-tetrahydrofolate synthase, cytoplasmic, putative"/>
    <property type="match status" value="1"/>
</dbReference>
<keyword evidence="9 12" id="KW-0368">Histidine biosynthesis</keyword>
<dbReference type="PROSITE" id="PS00766">
    <property type="entry name" value="THF_DHG_CYH_1"/>
    <property type="match status" value="1"/>
</dbReference>
<evidence type="ECO:0000313" key="15">
    <source>
        <dbReference type="EMBL" id="MDQ0317071.1"/>
    </source>
</evidence>
<evidence type="ECO:0000313" key="16">
    <source>
        <dbReference type="Proteomes" id="UP001229244"/>
    </source>
</evidence>
<dbReference type="Pfam" id="PF02882">
    <property type="entry name" value="THF_DHG_CYH_C"/>
    <property type="match status" value="1"/>
</dbReference>
<dbReference type="GO" id="GO:0004477">
    <property type="term" value="F:methenyltetrahydrofolate cyclohydrolase activity"/>
    <property type="evidence" value="ECO:0007669"/>
    <property type="project" value="UniProtKB-UniRule"/>
</dbReference>
<evidence type="ECO:0000256" key="10">
    <source>
        <dbReference type="ARBA" id="ARBA00023167"/>
    </source>
</evidence>
<dbReference type="GO" id="GO:0000105">
    <property type="term" value="P:L-histidine biosynthetic process"/>
    <property type="evidence" value="ECO:0007669"/>
    <property type="project" value="UniProtKB-KW"/>
</dbReference>
<sequence>MTATIIDGKSRAAALDEKVAAAVAGLKSAHGMVPGLAVVLVGDDPASDIYVSNKVKRTEAAGMRSIEHRLPGDTAEDDLIALVEALNADPEVDGILVQMPLPKHIDSDRVVMTIDPAKDVDGLHPMNAGLLVLGRSALVACTPQGCVDLAKQARGGDLTGLDAVVIGRSILVGKPVSLLLQNENCTVTMAHSRTKDLAGLCSRADIVVAAVGRPGYVKADWLKAGATVIDVGINRIPAPERGEGKTRIVGDVDTEAAKQVAGAITPVPGGVGPMTIGFLLVNTVMAACRRRGLPEPTIA</sequence>
<dbReference type="PANTHER" id="PTHR48099:SF5">
    <property type="entry name" value="C-1-TETRAHYDROFOLATE SYNTHASE, CYTOPLASMIC"/>
    <property type="match status" value="1"/>
</dbReference>
<comment type="subunit">
    <text evidence="2 12">Homodimer.</text>
</comment>
<comment type="caution">
    <text evidence="15">The sequence shown here is derived from an EMBL/GenBank/DDBJ whole genome shotgun (WGS) entry which is preliminary data.</text>
</comment>
<keyword evidence="3 12" id="KW-0554">One-carbon metabolism</keyword>
<dbReference type="HAMAP" id="MF_01576">
    <property type="entry name" value="THF_DHG_CYH"/>
    <property type="match status" value="1"/>
</dbReference>
<evidence type="ECO:0000256" key="1">
    <source>
        <dbReference type="ARBA" id="ARBA00004777"/>
    </source>
</evidence>
<keyword evidence="8 12" id="KW-0560">Oxidoreductase</keyword>
<dbReference type="RefSeq" id="WP_306886967.1">
    <property type="nucleotide sequence ID" value="NZ_JAUSUL010000004.1"/>
</dbReference>
<feature type="domain" description="Tetrahydrofolate dehydrogenase/cyclohydrolase catalytic" evidence="13">
    <location>
        <begin position="6"/>
        <end position="121"/>
    </location>
</feature>
<dbReference type="EC" id="1.5.1.5" evidence="12"/>
<dbReference type="Gene3D" id="3.40.50.720">
    <property type="entry name" value="NAD(P)-binding Rossmann-like Domain"/>
    <property type="match status" value="1"/>
</dbReference>
<dbReference type="GO" id="GO:0009086">
    <property type="term" value="P:methionine biosynthetic process"/>
    <property type="evidence" value="ECO:0007669"/>
    <property type="project" value="UniProtKB-KW"/>
</dbReference>
<comment type="catalytic activity">
    <reaction evidence="12">
        <text>(6R)-5,10-methenyltetrahydrofolate + H2O = (6R)-10-formyltetrahydrofolate + H(+)</text>
        <dbReference type="Rhea" id="RHEA:23700"/>
        <dbReference type="ChEBI" id="CHEBI:15377"/>
        <dbReference type="ChEBI" id="CHEBI:15378"/>
        <dbReference type="ChEBI" id="CHEBI:57455"/>
        <dbReference type="ChEBI" id="CHEBI:195366"/>
        <dbReference type="EC" id="3.5.4.9"/>
    </reaction>
</comment>
<evidence type="ECO:0000256" key="5">
    <source>
        <dbReference type="ARBA" id="ARBA00022755"/>
    </source>
</evidence>
<reference evidence="15" key="1">
    <citation type="submission" date="2023-07" db="EMBL/GenBank/DDBJ databases">
        <title>Genomic Encyclopedia of Type Strains, Phase IV (KMG-IV): sequencing the most valuable type-strain genomes for metagenomic binning, comparative biology and taxonomic classification.</title>
        <authorList>
            <person name="Goeker M."/>
        </authorList>
    </citation>
    <scope>NUCLEOTIDE SEQUENCE</scope>
    <source>
        <strain evidence="15">DSM 21202</strain>
    </source>
</reference>
<dbReference type="PANTHER" id="PTHR48099">
    <property type="entry name" value="C-1-TETRAHYDROFOLATE SYNTHASE, CYTOPLASMIC-RELATED"/>
    <property type="match status" value="1"/>
</dbReference>
<comment type="similarity">
    <text evidence="12">Belongs to the tetrahydrofolate dehydrogenase/cyclohydrolase family.</text>
</comment>
<dbReference type="PRINTS" id="PR00085">
    <property type="entry name" value="THFDHDRGNASE"/>
</dbReference>
<dbReference type="GO" id="GO:0035999">
    <property type="term" value="P:tetrahydrofolate interconversion"/>
    <property type="evidence" value="ECO:0007669"/>
    <property type="project" value="UniProtKB-UniRule"/>
</dbReference>
<dbReference type="Gene3D" id="3.40.50.10860">
    <property type="entry name" value="Leucine Dehydrogenase, chain A, domain 1"/>
    <property type="match status" value="1"/>
</dbReference>
<dbReference type="NCBIfam" id="NF010785">
    <property type="entry name" value="PRK14188.1"/>
    <property type="match status" value="1"/>
</dbReference>
<keyword evidence="10 12" id="KW-0486">Methionine biosynthesis</keyword>
<dbReference type="SUPFAM" id="SSF53223">
    <property type="entry name" value="Aminoacid dehydrogenase-like, N-terminal domain"/>
    <property type="match status" value="1"/>
</dbReference>
<keyword evidence="6 12" id="KW-0378">Hydrolase</keyword>
<evidence type="ECO:0000259" key="13">
    <source>
        <dbReference type="Pfam" id="PF00763"/>
    </source>
</evidence>
<dbReference type="PROSITE" id="PS00767">
    <property type="entry name" value="THF_DHG_CYH_2"/>
    <property type="match status" value="1"/>
</dbReference>
<dbReference type="NCBIfam" id="NF010783">
    <property type="entry name" value="PRK14186.1"/>
    <property type="match status" value="1"/>
</dbReference>
<evidence type="ECO:0000256" key="8">
    <source>
        <dbReference type="ARBA" id="ARBA00023002"/>
    </source>
</evidence>
<accession>A0AAE3VS04</accession>
<comment type="pathway">
    <text evidence="1 12">One-carbon metabolism; tetrahydrofolate interconversion.</text>
</comment>
<keyword evidence="7 12" id="KW-0521">NADP</keyword>
<evidence type="ECO:0000256" key="11">
    <source>
        <dbReference type="ARBA" id="ARBA00023268"/>
    </source>
</evidence>
<dbReference type="SUPFAM" id="SSF51735">
    <property type="entry name" value="NAD(P)-binding Rossmann-fold domains"/>
    <property type="match status" value="1"/>
</dbReference>
<proteinExistence type="inferred from homology"/>
<comment type="catalytic activity">
    <reaction evidence="12">
        <text>(6R)-5,10-methylene-5,6,7,8-tetrahydrofolate + NADP(+) = (6R)-5,10-methenyltetrahydrofolate + NADPH</text>
        <dbReference type="Rhea" id="RHEA:22812"/>
        <dbReference type="ChEBI" id="CHEBI:15636"/>
        <dbReference type="ChEBI" id="CHEBI:57455"/>
        <dbReference type="ChEBI" id="CHEBI:57783"/>
        <dbReference type="ChEBI" id="CHEBI:58349"/>
        <dbReference type="EC" id="1.5.1.5"/>
    </reaction>
</comment>
<dbReference type="InterPro" id="IPR020631">
    <property type="entry name" value="THF_DH/CycHdrlase_NAD-bd_dom"/>
</dbReference>
<dbReference type="GO" id="GO:0006164">
    <property type="term" value="P:purine nucleotide biosynthetic process"/>
    <property type="evidence" value="ECO:0007669"/>
    <property type="project" value="UniProtKB-KW"/>
</dbReference>
<dbReference type="EMBL" id="JAUSUL010000004">
    <property type="protein sequence ID" value="MDQ0317071.1"/>
    <property type="molecule type" value="Genomic_DNA"/>
</dbReference>
<keyword evidence="16" id="KW-1185">Reference proteome</keyword>
<evidence type="ECO:0000256" key="12">
    <source>
        <dbReference type="HAMAP-Rule" id="MF_01576"/>
    </source>
</evidence>
<evidence type="ECO:0000256" key="2">
    <source>
        <dbReference type="ARBA" id="ARBA00011738"/>
    </source>
</evidence>
<keyword evidence="4 12" id="KW-0028">Amino-acid biosynthesis</keyword>
<feature type="binding site" evidence="12">
    <location>
        <begin position="167"/>
        <end position="169"/>
    </location>
    <ligand>
        <name>NADP(+)</name>
        <dbReference type="ChEBI" id="CHEBI:58349"/>
    </ligand>
</feature>
<protein>
    <recommendedName>
        <fullName evidence="12">Bifunctional protein FolD</fullName>
    </recommendedName>
    <domain>
        <recommendedName>
            <fullName evidence="12">Methylenetetrahydrofolate dehydrogenase</fullName>
            <ecNumber evidence="12">1.5.1.5</ecNumber>
        </recommendedName>
    </domain>
    <domain>
        <recommendedName>
            <fullName evidence="12">Methenyltetrahydrofolate cyclohydrolase</fullName>
            <ecNumber evidence="12">3.5.4.9</ecNumber>
        </recommendedName>
    </domain>
</protein>
<dbReference type="InterPro" id="IPR036291">
    <property type="entry name" value="NAD(P)-bd_dom_sf"/>
</dbReference>
<dbReference type="InterPro" id="IPR046346">
    <property type="entry name" value="Aminoacid_DH-like_N_sf"/>
</dbReference>
<dbReference type="CDD" id="cd01080">
    <property type="entry name" value="NAD_bind_m-THF_DH_Cyclohyd"/>
    <property type="match status" value="1"/>
</dbReference>
<dbReference type="Proteomes" id="UP001229244">
    <property type="component" value="Unassembled WGS sequence"/>
</dbReference>
<name>A0AAE3VS04_9HYPH</name>
<dbReference type="FunFam" id="3.40.50.720:FF:000006">
    <property type="entry name" value="Bifunctional protein FolD"/>
    <property type="match status" value="1"/>
</dbReference>
<evidence type="ECO:0000256" key="6">
    <source>
        <dbReference type="ARBA" id="ARBA00022801"/>
    </source>
</evidence>
<dbReference type="AlphaFoldDB" id="A0AAE3VS04"/>
<dbReference type="EC" id="3.5.4.9" evidence="12"/>
<comment type="function">
    <text evidence="12">Catalyzes the oxidation of 5,10-methylenetetrahydrofolate to 5,10-methenyltetrahydrofolate and then the hydrolysis of 5,10-methenyltetrahydrofolate to 10-formyltetrahydrofolate.</text>
</comment>
<evidence type="ECO:0000256" key="3">
    <source>
        <dbReference type="ARBA" id="ARBA00022563"/>
    </source>
</evidence>
<feature type="binding site" evidence="12">
    <location>
        <position position="233"/>
    </location>
    <ligand>
        <name>NADP(+)</name>
        <dbReference type="ChEBI" id="CHEBI:58349"/>
    </ligand>
</feature>
<keyword evidence="11 12" id="KW-0511">Multifunctional enzyme</keyword>
<dbReference type="InterPro" id="IPR000672">
    <property type="entry name" value="THF_DH/CycHdrlase"/>
</dbReference>
<keyword evidence="5 12" id="KW-0658">Purine biosynthesis</keyword>
<gene>
    <name evidence="12" type="primary">folD</name>
    <name evidence="15" type="ORF">J2S73_003548</name>
</gene>
<dbReference type="InterPro" id="IPR020867">
    <property type="entry name" value="THF_DH/CycHdrlase_CS"/>
</dbReference>
<dbReference type="Pfam" id="PF00763">
    <property type="entry name" value="THF_DHG_CYH"/>
    <property type="match status" value="1"/>
</dbReference>
<evidence type="ECO:0000259" key="14">
    <source>
        <dbReference type="Pfam" id="PF02882"/>
    </source>
</evidence>
<evidence type="ECO:0000256" key="7">
    <source>
        <dbReference type="ARBA" id="ARBA00022857"/>
    </source>
</evidence>
<organism evidence="15 16">
    <name type="scientific">Amorphus orientalis</name>
    <dbReference type="NCBI Taxonomy" id="649198"/>
    <lineage>
        <taxon>Bacteria</taxon>
        <taxon>Pseudomonadati</taxon>
        <taxon>Pseudomonadota</taxon>
        <taxon>Alphaproteobacteria</taxon>
        <taxon>Hyphomicrobiales</taxon>
        <taxon>Amorphaceae</taxon>
        <taxon>Amorphus</taxon>
    </lineage>
</organism>
<dbReference type="GO" id="GO:0004488">
    <property type="term" value="F:methylenetetrahydrofolate dehydrogenase (NADP+) activity"/>
    <property type="evidence" value="ECO:0007669"/>
    <property type="project" value="UniProtKB-UniRule"/>
</dbReference>